<dbReference type="PANTHER" id="PTHR23030:SF39">
    <property type="entry name" value="PROGRAMMED CELL DEATH 6-INTERACTING PROTEIN"/>
    <property type="match status" value="1"/>
</dbReference>
<dbReference type="EMBL" id="JAEAOA010001198">
    <property type="protein sequence ID" value="KAK3605964.1"/>
    <property type="molecule type" value="Genomic_DNA"/>
</dbReference>
<feature type="domain" description="ALIX V-shaped" evidence="1">
    <location>
        <begin position="71"/>
        <end position="186"/>
    </location>
</feature>
<dbReference type="InterPro" id="IPR025304">
    <property type="entry name" value="ALIX_V_dom"/>
</dbReference>
<reference evidence="2" key="1">
    <citation type="journal article" date="2021" name="Genome Biol. Evol.">
        <title>A High-Quality Reference Genome for a Parasitic Bivalve with Doubly Uniparental Inheritance (Bivalvia: Unionida).</title>
        <authorList>
            <person name="Smith C.H."/>
        </authorList>
    </citation>
    <scope>NUCLEOTIDE SEQUENCE</scope>
    <source>
        <strain evidence="2">CHS0354</strain>
    </source>
</reference>
<dbReference type="AlphaFoldDB" id="A0AAE0T900"/>
<name>A0AAE0T900_9BIVA</name>
<evidence type="ECO:0000259" key="1">
    <source>
        <dbReference type="Pfam" id="PF13949"/>
    </source>
</evidence>
<dbReference type="Proteomes" id="UP001195483">
    <property type="component" value="Unassembled WGS sequence"/>
</dbReference>
<dbReference type="GO" id="GO:0005768">
    <property type="term" value="C:endosome"/>
    <property type="evidence" value="ECO:0007669"/>
    <property type="project" value="TreeGrafter"/>
</dbReference>
<keyword evidence="3" id="KW-1185">Reference proteome</keyword>
<protein>
    <recommendedName>
        <fullName evidence="1">ALIX V-shaped domain-containing protein</fullName>
    </recommendedName>
</protein>
<gene>
    <name evidence="2" type="ORF">CHS0354_019641</name>
</gene>
<comment type="caution">
    <text evidence="2">The sequence shown here is derived from an EMBL/GenBank/DDBJ whole genome shotgun (WGS) entry which is preliminary data.</text>
</comment>
<sequence>MFLVNLDQRFDFCEKILLVPIYVDLNDFESRKTLIMNMDVGRLGKQRMFMNGAFASVNLIDSQEDLTGIQTPKSLIEKTQQIKSMGGIQYLETLLNDLPTLLQRNREILNESIRLLDDEENSDHQLREQFKERWTMTPSEDLTKPMKDEAMKYKTILDTAVNADKIIRNKYNANKNAITLLSNPAEINRKFCQDKEIRQCGAKSEQLAKNLVSGFHMFMELIDNLEEETKFYKDLTPLLLRLQNKISDFCQKRMT</sequence>
<dbReference type="PANTHER" id="PTHR23030">
    <property type="entry name" value="PCD6 INTERACTING PROTEIN-RELATED"/>
    <property type="match status" value="1"/>
</dbReference>
<dbReference type="GO" id="GO:0000281">
    <property type="term" value="P:mitotic cytokinesis"/>
    <property type="evidence" value="ECO:0007669"/>
    <property type="project" value="TreeGrafter"/>
</dbReference>
<accession>A0AAE0T900</accession>
<evidence type="ECO:0000313" key="2">
    <source>
        <dbReference type="EMBL" id="KAK3605964.1"/>
    </source>
</evidence>
<evidence type="ECO:0000313" key="3">
    <source>
        <dbReference type="Proteomes" id="UP001195483"/>
    </source>
</evidence>
<proteinExistence type="predicted"/>
<reference evidence="2" key="3">
    <citation type="submission" date="2023-05" db="EMBL/GenBank/DDBJ databases">
        <authorList>
            <person name="Smith C.H."/>
        </authorList>
    </citation>
    <scope>NUCLEOTIDE SEQUENCE</scope>
    <source>
        <strain evidence="2">CHS0354</strain>
        <tissue evidence="2">Mantle</tissue>
    </source>
</reference>
<reference evidence="2" key="2">
    <citation type="journal article" date="2021" name="Genome Biol. Evol.">
        <title>Developing a high-quality reference genome for a parasitic bivalve with doubly uniparental inheritance (Bivalvia: Unionida).</title>
        <authorList>
            <person name="Smith C.H."/>
        </authorList>
    </citation>
    <scope>NUCLEOTIDE SEQUENCE</scope>
    <source>
        <strain evidence="2">CHS0354</strain>
        <tissue evidence="2">Mantle</tissue>
    </source>
</reference>
<organism evidence="2 3">
    <name type="scientific">Potamilus streckersoni</name>
    <dbReference type="NCBI Taxonomy" id="2493646"/>
    <lineage>
        <taxon>Eukaryota</taxon>
        <taxon>Metazoa</taxon>
        <taxon>Spiralia</taxon>
        <taxon>Lophotrochozoa</taxon>
        <taxon>Mollusca</taxon>
        <taxon>Bivalvia</taxon>
        <taxon>Autobranchia</taxon>
        <taxon>Heteroconchia</taxon>
        <taxon>Palaeoheterodonta</taxon>
        <taxon>Unionida</taxon>
        <taxon>Unionoidea</taxon>
        <taxon>Unionidae</taxon>
        <taxon>Ambleminae</taxon>
        <taxon>Lampsilini</taxon>
        <taxon>Potamilus</taxon>
    </lineage>
</organism>
<dbReference type="Pfam" id="PF13949">
    <property type="entry name" value="ALIX_LYPXL_bnd"/>
    <property type="match status" value="1"/>
</dbReference>
<dbReference type="Gene3D" id="1.20.140.50">
    <property type="entry name" value="alix/aip1 like domains"/>
    <property type="match status" value="1"/>
</dbReference>